<dbReference type="InterPro" id="IPR014710">
    <property type="entry name" value="RmlC-like_jellyroll"/>
</dbReference>
<dbReference type="Proteomes" id="UP000198915">
    <property type="component" value="Unassembled WGS sequence"/>
</dbReference>
<organism evidence="7 8">
    <name type="scientific">Brevibacillus centrosporus</name>
    <dbReference type="NCBI Taxonomy" id="54910"/>
    <lineage>
        <taxon>Bacteria</taxon>
        <taxon>Bacillati</taxon>
        <taxon>Bacillota</taxon>
        <taxon>Bacilli</taxon>
        <taxon>Bacillales</taxon>
        <taxon>Paenibacillaceae</taxon>
        <taxon>Brevibacillus</taxon>
    </lineage>
</organism>
<dbReference type="EMBL" id="FORT01000008">
    <property type="protein sequence ID" value="SFK06916.1"/>
    <property type="molecule type" value="Genomic_DNA"/>
</dbReference>
<dbReference type="PROSITE" id="PS50042">
    <property type="entry name" value="CNMP_BINDING_3"/>
    <property type="match status" value="1"/>
</dbReference>
<reference evidence="8" key="1">
    <citation type="submission" date="2016-10" db="EMBL/GenBank/DDBJ databases">
        <authorList>
            <person name="Varghese N."/>
            <person name="Submissions S."/>
        </authorList>
    </citation>
    <scope>NUCLEOTIDE SEQUENCE [LARGE SCALE GENOMIC DNA]</scope>
    <source>
        <strain evidence="8">OK042</strain>
    </source>
</reference>
<keyword evidence="1" id="KW-0805">Transcription regulation</keyword>
<evidence type="ECO:0000256" key="2">
    <source>
        <dbReference type="ARBA" id="ARBA00023125"/>
    </source>
</evidence>
<feature type="domain" description="Cyclic nucleotide-binding" evidence="5">
    <location>
        <begin position="34"/>
        <end position="73"/>
    </location>
</feature>
<keyword evidence="4" id="KW-0804">Transcription</keyword>
<dbReference type="Gene3D" id="2.60.120.10">
    <property type="entry name" value="Jelly Rolls"/>
    <property type="match status" value="2"/>
</dbReference>
<dbReference type="InterPro" id="IPR018490">
    <property type="entry name" value="cNMP-bd_dom_sf"/>
</dbReference>
<accession>A0A1I3WKD4</accession>
<protein>
    <submittedName>
        <fullName evidence="7">cAMP-binding domain of CRP or a regulatory subunit of cAMP-dependent protein kinases</fullName>
    </submittedName>
</protein>
<keyword evidence="2" id="KW-0238">DNA-binding</keyword>
<proteinExistence type="predicted"/>
<dbReference type="GO" id="GO:0003677">
    <property type="term" value="F:DNA binding"/>
    <property type="evidence" value="ECO:0007669"/>
    <property type="project" value="UniProtKB-KW"/>
</dbReference>
<dbReference type="InterPro" id="IPR000595">
    <property type="entry name" value="cNMP-bd_dom"/>
</dbReference>
<dbReference type="InterPro" id="IPR036390">
    <property type="entry name" value="WH_DNA-bd_sf"/>
</dbReference>
<dbReference type="Pfam" id="PF00027">
    <property type="entry name" value="cNMP_binding"/>
    <property type="match status" value="1"/>
</dbReference>
<feature type="domain" description="HTH crp-type" evidence="6">
    <location>
        <begin position="108"/>
        <end position="179"/>
    </location>
</feature>
<evidence type="ECO:0000313" key="8">
    <source>
        <dbReference type="Proteomes" id="UP000198915"/>
    </source>
</evidence>
<dbReference type="PROSITE" id="PS51063">
    <property type="entry name" value="HTH_CRP_2"/>
    <property type="match status" value="1"/>
</dbReference>
<dbReference type="Pfam" id="PF13545">
    <property type="entry name" value="HTH_Crp_2"/>
    <property type="match status" value="1"/>
</dbReference>
<evidence type="ECO:0000259" key="5">
    <source>
        <dbReference type="PROSITE" id="PS50042"/>
    </source>
</evidence>
<dbReference type="InterPro" id="IPR012318">
    <property type="entry name" value="HTH_CRP"/>
</dbReference>
<dbReference type="GO" id="GO:0006355">
    <property type="term" value="P:regulation of DNA-templated transcription"/>
    <property type="evidence" value="ECO:0007669"/>
    <property type="project" value="InterPro"/>
</dbReference>
<gene>
    <name evidence="7" type="ORF">SAMN05518846_108126</name>
</gene>
<dbReference type="STRING" id="1884381.SAMN05518846_108126"/>
<dbReference type="PROSITE" id="PS00888">
    <property type="entry name" value="CNMP_BINDING_1"/>
    <property type="match status" value="1"/>
</dbReference>
<dbReference type="SUPFAM" id="SSF46785">
    <property type="entry name" value="Winged helix' DNA-binding domain"/>
    <property type="match status" value="1"/>
</dbReference>
<keyword evidence="7" id="KW-0808">Transferase</keyword>
<dbReference type="GO" id="GO:0016301">
    <property type="term" value="F:kinase activity"/>
    <property type="evidence" value="ECO:0007669"/>
    <property type="project" value="UniProtKB-KW"/>
</dbReference>
<dbReference type="InterPro" id="IPR018488">
    <property type="entry name" value="cNMP-bd_CS"/>
</dbReference>
<keyword evidence="8" id="KW-1185">Reference proteome</keyword>
<evidence type="ECO:0000256" key="3">
    <source>
        <dbReference type="ARBA" id="ARBA00023159"/>
    </source>
</evidence>
<evidence type="ECO:0000259" key="6">
    <source>
        <dbReference type="PROSITE" id="PS51063"/>
    </source>
</evidence>
<dbReference type="RefSeq" id="WP_092269261.1">
    <property type="nucleotide sequence ID" value="NZ_BJOE01000013.1"/>
</dbReference>
<sequence>MREWQDHELVEQYLRAHNIDTVWNEQIKPHISLYDFEVGELICSQGESAAMLYVLVRGKVKVYTTSVEGKTLILSFKTFDPALLQFLLEHITMKFYAKSHSLSFNLLYPVEVRMASYLLSVSFDEADKRLEKKLSTADLMDAASLLGTSYRHFNRVLQQFCASGLVERKKGFLLVKDPEGLREIAGQNIYE</sequence>
<dbReference type="SUPFAM" id="SSF51206">
    <property type="entry name" value="cAMP-binding domain-like"/>
    <property type="match status" value="1"/>
</dbReference>
<evidence type="ECO:0000256" key="4">
    <source>
        <dbReference type="ARBA" id="ARBA00023163"/>
    </source>
</evidence>
<evidence type="ECO:0000313" key="7">
    <source>
        <dbReference type="EMBL" id="SFK06916.1"/>
    </source>
</evidence>
<keyword evidence="7" id="KW-0418">Kinase</keyword>
<dbReference type="AlphaFoldDB" id="A0A1I3WKD4"/>
<name>A0A1I3WKD4_9BACL</name>
<keyword evidence="3" id="KW-0010">Activator</keyword>
<evidence type="ECO:0000256" key="1">
    <source>
        <dbReference type="ARBA" id="ARBA00023015"/>
    </source>
</evidence>